<gene>
    <name evidence="1" type="ORF">FPQ15_04780</name>
</gene>
<protein>
    <submittedName>
        <fullName evidence="1">Uncharacterized protein</fullName>
    </submittedName>
</protein>
<sequence length="716" mass="84303">MIRGKTVKRICLFAGYNYNNKISEYVIDYIIELSKYSDIYYLADGVIPESELLKIRPYIKNGWVLNHKKYDFGSYSELAKNFVGWDIIKNYDELLLVNDSCICVNSFKPIFDKMDAKDLDAWGLLFTDEANIFKTYDAKDYLLKDKTSTPNLCIGTYFISVRSSFFKKPVFQNFLNSVKRLNNRAEVCERYEIGLYLLLLQNNAKMSCYFERVYRYSTTYMTEAFMLLKNGFPLLKVRIFVDNIGCIKNVDGIAATCEKFCDFPYLNYVKNIRLERNIIVKVSKKKNSKKIKNIIKYFTPVFVIDFFSFIKRKKHQNLKQFLKKLFKYLTPEILHDAVKLPKVLVKTFKNKQLRFSLKKRPPYYGYYPCHIKKYDKIQRNRIRMQLENCNDNVVIFFNIMREVISGGMLSIDRLAQHSAAVTKDVTILQSGLPLNNAIIDNPFFEYSVLPISFKYIIKEICPKKLLLNIPEAFLPEFIDNLSDEEISWLWSIPDLHINILNQADEFMPSTHYIEEARLLCADNLAITAAHQRYCTKEKEIQYQCPVYLLTPFLPNFYLTTFEQKQKIIIFSPDINEHKELIVNLLEKELPDFKFVTISKMKLEDYKKLISKAMFTITFGEGYDGYFIEPALSGSISFAVYNDLYFPKNMNKLDTLYSSWQDLKEKIVEDIKRYSTNADEFNLMSTLLRNEVKRFTNNDLSYKNLNELYARFLKSKN</sequence>
<comment type="caution">
    <text evidence="1">The sequence shown here is derived from an EMBL/GenBank/DDBJ whole genome shotgun (WGS) entry which is preliminary data.</text>
</comment>
<dbReference type="EMBL" id="VMHM01000005">
    <property type="protein sequence ID" value="TSK03701.1"/>
    <property type="molecule type" value="Genomic_DNA"/>
</dbReference>
<dbReference type="Pfam" id="PF05045">
    <property type="entry name" value="RgpF"/>
    <property type="match status" value="1"/>
</dbReference>
<evidence type="ECO:0000313" key="2">
    <source>
        <dbReference type="Proteomes" id="UP000319483"/>
    </source>
</evidence>
<name>A0A556SRD0_9GAMM</name>
<evidence type="ECO:0000313" key="1">
    <source>
        <dbReference type="EMBL" id="TSK03701.1"/>
    </source>
</evidence>
<dbReference type="InterPro" id="IPR007739">
    <property type="entry name" value="RgpF"/>
</dbReference>
<reference evidence="1 2" key="1">
    <citation type="submission" date="2019-07" db="EMBL/GenBank/DDBJ databases">
        <title>Gilliamella genomes.</title>
        <authorList>
            <person name="Zheng H."/>
        </authorList>
    </citation>
    <scope>NUCLEOTIDE SEQUENCE [LARGE SCALE GENOMIC DNA]</scope>
    <source>
        <strain evidence="1 2">W8127</strain>
    </source>
</reference>
<organism evidence="1 2">
    <name type="scientific">Gilliamella apicola</name>
    <dbReference type="NCBI Taxonomy" id="1196095"/>
    <lineage>
        <taxon>Bacteria</taxon>
        <taxon>Pseudomonadati</taxon>
        <taxon>Pseudomonadota</taxon>
        <taxon>Gammaproteobacteria</taxon>
        <taxon>Orbales</taxon>
        <taxon>Orbaceae</taxon>
        <taxon>Gilliamella</taxon>
    </lineage>
</organism>
<dbReference type="AlphaFoldDB" id="A0A556SRD0"/>
<proteinExistence type="predicted"/>
<dbReference type="Proteomes" id="UP000319483">
    <property type="component" value="Unassembled WGS sequence"/>
</dbReference>
<accession>A0A556SRD0</accession>